<protein>
    <submittedName>
        <fullName evidence="2">Uncharacterized protein</fullName>
    </submittedName>
</protein>
<reference evidence="2" key="1">
    <citation type="submission" date="2018-11" db="EMBL/GenBank/DDBJ databases">
        <authorList>
            <consortium name="Pathogen Informatics"/>
        </authorList>
    </citation>
    <scope>NUCLEOTIDE SEQUENCE</scope>
</reference>
<name>A0A448XRS9_9PLAT</name>
<feature type="compositionally biased region" description="Polar residues" evidence="1">
    <location>
        <begin position="62"/>
        <end position="74"/>
    </location>
</feature>
<keyword evidence="3" id="KW-1185">Reference proteome</keyword>
<accession>A0A448XRS9</accession>
<evidence type="ECO:0000313" key="2">
    <source>
        <dbReference type="EMBL" id="VEL43241.1"/>
    </source>
</evidence>
<gene>
    <name evidence="2" type="ORF">PXEA_LOCUS36681</name>
</gene>
<dbReference type="AlphaFoldDB" id="A0A448XRS9"/>
<dbReference type="Proteomes" id="UP000784294">
    <property type="component" value="Unassembled WGS sequence"/>
</dbReference>
<feature type="region of interest" description="Disordered" evidence="1">
    <location>
        <begin position="49"/>
        <end position="92"/>
    </location>
</feature>
<organism evidence="2 3">
    <name type="scientific">Protopolystoma xenopodis</name>
    <dbReference type="NCBI Taxonomy" id="117903"/>
    <lineage>
        <taxon>Eukaryota</taxon>
        <taxon>Metazoa</taxon>
        <taxon>Spiralia</taxon>
        <taxon>Lophotrochozoa</taxon>
        <taxon>Platyhelminthes</taxon>
        <taxon>Monogenea</taxon>
        <taxon>Polyopisthocotylea</taxon>
        <taxon>Polystomatidea</taxon>
        <taxon>Polystomatidae</taxon>
        <taxon>Protopolystoma</taxon>
    </lineage>
</organism>
<evidence type="ECO:0000256" key="1">
    <source>
        <dbReference type="SAM" id="MobiDB-lite"/>
    </source>
</evidence>
<sequence>MDCKWAEEQPCEAVVLMASPALAAVSLAGSFVCRPVGWSEQMPQIGVPAPLAGQPIEEGNRVGNSPSPSRSSTHLGDISSVPGTATDPAVSRPDSCALEGHHLFAERIFICYAFRGELIRSPSDAHSDNHPFRLRHGGTTSVTWAWAPRVRNRADSGGRPGLSGHPFFTWEGHQMSSLLTQPQSTHTHTSVDTLYVTPVETQVELSEYSLSLTHTHTPSASLAGSISRCPSPQPRPVGGVCLVTSASVRCVLLLARRRVGSSSVTAPLRCSACLRRPVAGRPVAKSHDNPVAGAVGSRVLPLYTFRGWALHDNSAHQHKSAGRCRVCTFTTQQSHKTHLSRLCLDNTHTHTHTHAMRLCSEKVKVKRYRLQPEPMGCSNRVTRRQLVDPISRHDTVRRSNEPYNSGRHCLLAVLAVGGERRSLSGLGDNFAPPLCLQPGQPRASIAVLPGCTRLLLLSRIPHRHAQRLLCRLVTGAALGRSSGRNGRHVT</sequence>
<comment type="caution">
    <text evidence="2">The sequence shown here is derived from an EMBL/GenBank/DDBJ whole genome shotgun (WGS) entry which is preliminary data.</text>
</comment>
<dbReference type="EMBL" id="CAAALY010279830">
    <property type="protein sequence ID" value="VEL43241.1"/>
    <property type="molecule type" value="Genomic_DNA"/>
</dbReference>
<evidence type="ECO:0000313" key="3">
    <source>
        <dbReference type="Proteomes" id="UP000784294"/>
    </source>
</evidence>
<proteinExistence type="predicted"/>